<evidence type="ECO:0000313" key="2">
    <source>
        <dbReference type="EMBL" id="MBA0816779.1"/>
    </source>
</evidence>
<gene>
    <name evidence="2" type="ORF">Gohar_001404</name>
</gene>
<dbReference type="AlphaFoldDB" id="A0A7J9I3V2"/>
<evidence type="ECO:0000313" key="3">
    <source>
        <dbReference type="Proteomes" id="UP000593560"/>
    </source>
</evidence>
<proteinExistence type="predicted"/>
<dbReference type="EMBL" id="JABFAD010000013">
    <property type="protein sequence ID" value="MBA0816779.1"/>
    <property type="molecule type" value="Genomic_DNA"/>
</dbReference>
<feature type="compositionally biased region" description="Polar residues" evidence="1">
    <location>
        <begin position="9"/>
        <end position="18"/>
    </location>
</feature>
<reference evidence="2 3" key="1">
    <citation type="journal article" date="2019" name="Genome Biol. Evol.">
        <title>Insights into the evolution of the New World diploid cottons (Gossypium, subgenus Houzingenia) based on genome sequencing.</title>
        <authorList>
            <person name="Grover C.E."/>
            <person name="Arick M.A. 2nd"/>
            <person name="Thrash A."/>
            <person name="Conover J.L."/>
            <person name="Sanders W.S."/>
            <person name="Peterson D.G."/>
            <person name="Frelichowski J.E."/>
            <person name="Scheffler J.A."/>
            <person name="Scheffler B.E."/>
            <person name="Wendel J.F."/>
        </authorList>
    </citation>
    <scope>NUCLEOTIDE SEQUENCE [LARGE SCALE GENOMIC DNA]</scope>
    <source>
        <strain evidence="2">0</strain>
        <tissue evidence="2">Leaf</tissue>
    </source>
</reference>
<name>A0A7J9I3V2_9ROSI</name>
<dbReference type="OrthoDB" id="1053771at2759"/>
<keyword evidence="3" id="KW-1185">Reference proteome</keyword>
<accession>A0A7J9I3V2</accession>
<feature type="non-terminal residue" evidence="2">
    <location>
        <position position="1"/>
    </location>
</feature>
<dbReference type="Proteomes" id="UP000593560">
    <property type="component" value="Unassembled WGS sequence"/>
</dbReference>
<protein>
    <submittedName>
        <fullName evidence="2">Uncharacterized protein</fullName>
    </submittedName>
</protein>
<feature type="region of interest" description="Disordered" evidence="1">
    <location>
        <begin position="1"/>
        <end position="21"/>
    </location>
</feature>
<sequence>MLVLDSMPSRKSLTFQSSPPQPLDPFLKPWSSGEFVVNSRLTRSLRMITLKPLRRKLRRLLTFRKSLTLMSWSMESLRETIWLSTLVSSCLVLHSLLMDGCNLTDLDVSSH</sequence>
<evidence type="ECO:0000256" key="1">
    <source>
        <dbReference type="SAM" id="MobiDB-lite"/>
    </source>
</evidence>
<organism evidence="2 3">
    <name type="scientific">Gossypium harknessii</name>
    <dbReference type="NCBI Taxonomy" id="34285"/>
    <lineage>
        <taxon>Eukaryota</taxon>
        <taxon>Viridiplantae</taxon>
        <taxon>Streptophyta</taxon>
        <taxon>Embryophyta</taxon>
        <taxon>Tracheophyta</taxon>
        <taxon>Spermatophyta</taxon>
        <taxon>Magnoliopsida</taxon>
        <taxon>eudicotyledons</taxon>
        <taxon>Gunneridae</taxon>
        <taxon>Pentapetalae</taxon>
        <taxon>rosids</taxon>
        <taxon>malvids</taxon>
        <taxon>Malvales</taxon>
        <taxon>Malvaceae</taxon>
        <taxon>Malvoideae</taxon>
        <taxon>Gossypium</taxon>
    </lineage>
</organism>
<comment type="caution">
    <text evidence="2">The sequence shown here is derived from an EMBL/GenBank/DDBJ whole genome shotgun (WGS) entry which is preliminary data.</text>
</comment>